<accession>A0AAD7PZA3</accession>
<dbReference type="Proteomes" id="UP001163823">
    <property type="component" value="Chromosome 4"/>
</dbReference>
<comment type="caution">
    <text evidence="2">The sequence shown here is derived from an EMBL/GenBank/DDBJ whole genome shotgun (WGS) entry which is preliminary data.</text>
</comment>
<dbReference type="AlphaFoldDB" id="A0AAD7PZA3"/>
<evidence type="ECO:0000256" key="1">
    <source>
        <dbReference type="SAM" id="MobiDB-lite"/>
    </source>
</evidence>
<evidence type="ECO:0000313" key="2">
    <source>
        <dbReference type="EMBL" id="KAJ7971942.1"/>
    </source>
</evidence>
<feature type="region of interest" description="Disordered" evidence="1">
    <location>
        <begin position="202"/>
        <end position="241"/>
    </location>
</feature>
<dbReference type="KEGG" id="qsa:O6P43_009904"/>
<evidence type="ECO:0000313" key="3">
    <source>
        <dbReference type="Proteomes" id="UP001163823"/>
    </source>
</evidence>
<dbReference type="EMBL" id="JARAOO010000004">
    <property type="protein sequence ID" value="KAJ7971942.1"/>
    <property type="molecule type" value="Genomic_DNA"/>
</dbReference>
<gene>
    <name evidence="2" type="ORF">O6P43_009904</name>
</gene>
<feature type="compositionally biased region" description="Polar residues" evidence="1">
    <location>
        <begin position="205"/>
        <end position="224"/>
    </location>
</feature>
<organism evidence="2 3">
    <name type="scientific">Quillaja saponaria</name>
    <name type="common">Soap bark tree</name>
    <dbReference type="NCBI Taxonomy" id="32244"/>
    <lineage>
        <taxon>Eukaryota</taxon>
        <taxon>Viridiplantae</taxon>
        <taxon>Streptophyta</taxon>
        <taxon>Embryophyta</taxon>
        <taxon>Tracheophyta</taxon>
        <taxon>Spermatophyta</taxon>
        <taxon>Magnoliopsida</taxon>
        <taxon>eudicotyledons</taxon>
        <taxon>Gunneridae</taxon>
        <taxon>Pentapetalae</taxon>
        <taxon>rosids</taxon>
        <taxon>fabids</taxon>
        <taxon>Fabales</taxon>
        <taxon>Quillajaceae</taxon>
        <taxon>Quillaja</taxon>
    </lineage>
</organism>
<keyword evidence="3" id="KW-1185">Reference proteome</keyword>
<name>A0AAD7PZA3_QUISA</name>
<protein>
    <submittedName>
        <fullName evidence="2">Protein RRP6-like 2</fullName>
    </submittedName>
</protein>
<reference evidence="2" key="1">
    <citation type="journal article" date="2023" name="Science">
        <title>Elucidation of the pathway for biosynthesis of saponin adjuvants from the soapbark tree.</title>
        <authorList>
            <person name="Reed J."/>
            <person name="Orme A."/>
            <person name="El-Demerdash A."/>
            <person name="Owen C."/>
            <person name="Martin L.B.B."/>
            <person name="Misra R.C."/>
            <person name="Kikuchi S."/>
            <person name="Rejzek M."/>
            <person name="Martin A.C."/>
            <person name="Harkess A."/>
            <person name="Leebens-Mack J."/>
            <person name="Louveau T."/>
            <person name="Stephenson M.J."/>
            <person name="Osbourn A."/>
        </authorList>
    </citation>
    <scope>NUCLEOTIDE SEQUENCE</scope>
    <source>
        <strain evidence="2">S10</strain>
    </source>
</reference>
<sequence length="337" mass="36612">MPVGGASDASVASQEILVNDGIESSVSDSPNIIAANASRENIGVRSITNSDVSRMARASHELKEESLEIGCGASYVFERCDKNEKIKNESNNYNTEFPKENLTVSVQSRDANIGSGTIAEADTGVTVQVRKKPTGAFGALLGNSSGKRKLGIDKKDKEETKVGRLDLQLAFPSNLFWGAVKKEAATSTADDIIMLEDNSDVELSHGNSGSADENREYNSAISSSETKKEEEPMSPSDLSSNFQKCFQSVNQNRRARHIKKAEESGGLQLKPFDYEAARKQVRFGEEAEDVRHPLNSGIKKKSSDIAQGQSNDLRNDLLQGKRRQAFPATGNRSATFC</sequence>
<feature type="region of interest" description="Disordered" evidence="1">
    <location>
        <begin position="286"/>
        <end position="311"/>
    </location>
</feature>
<proteinExistence type="predicted"/>